<evidence type="ECO:0000313" key="3">
    <source>
        <dbReference type="EMBL" id="MBR0662763.1"/>
    </source>
</evidence>
<dbReference type="Pfam" id="PF03401">
    <property type="entry name" value="TctC"/>
    <property type="match status" value="1"/>
</dbReference>
<dbReference type="InterPro" id="IPR042100">
    <property type="entry name" value="Bug_dom1"/>
</dbReference>
<evidence type="ECO:0000313" key="4">
    <source>
        <dbReference type="Proteomes" id="UP001196870"/>
    </source>
</evidence>
<organism evidence="3 4">
    <name type="scientific">Plastoroseomonas hellenica</name>
    <dbReference type="NCBI Taxonomy" id="2687306"/>
    <lineage>
        <taxon>Bacteria</taxon>
        <taxon>Pseudomonadati</taxon>
        <taxon>Pseudomonadota</taxon>
        <taxon>Alphaproteobacteria</taxon>
        <taxon>Acetobacterales</taxon>
        <taxon>Acetobacteraceae</taxon>
        <taxon>Plastoroseomonas</taxon>
    </lineage>
</organism>
<dbReference type="CDD" id="cd07012">
    <property type="entry name" value="PBP2_Bug_TTT"/>
    <property type="match status" value="1"/>
</dbReference>
<dbReference type="EMBL" id="JAAGBB010000001">
    <property type="protein sequence ID" value="MBR0662763.1"/>
    <property type="molecule type" value="Genomic_DNA"/>
</dbReference>
<comment type="caution">
    <text evidence="3">The sequence shown here is derived from an EMBL/GenBank/DDBJ whole genome shotgun (WGS) entry which is preliminary data.</text>
</comment>
<dbReference type="PANTHER" id="PTHR42928:SF5">
    <property type="entry name" value="BLR1237 PROTEIN"/>
    <property type="match status" value="1"/>
</dbReference>
<accession>A0ABS5ER38</accession>
<gene>
    <name evidence="3" type="ORF">GXW71_00205</name>
</gene>
<sequence>MFEITRRHVLAAPALLAASGATAQGFPGREIRMIIPWAAGGGTDIIGRRLQPLLAAQGLQVVVDNAPGGSSVVGMQRVAAARPDGYTIGLASTSILALMASGTIALRNEQFDNMVRISEDPMLLLVSAHSPWRDLPAYLSAFREKRGGMSIGVSGTRGTVSHIFSVVLAKALGQEYIFSGYPGGSRAIADLLGGHIDSVILKPNETMPQIREGQLRPLATFAPQRLPLLPDLPTFQDAGIDVFPYGPITQMTYLAGPAGMPSAIAARINGGFRQAVLSAEFQAFAAENGFPADGLSGAEFSKLCSDVQTAMLAVGNTLGVFNPE</sequence>
<dbReference type="Proteomes" id="UP001196870">
    <property type="component" value="Unassembled WGS sequence"/>
</dbReference>
<dbReference type="Gene3D" id="3.40.190.150">
    <property type="entry name" value="Bordetella uptake gene, domain 1"/>
    <property type="match status" value="1"/>
</dbReference>
<evidence type="ECO:0000256" key="1">
    <source>
        <dbReference type="ARBA" id="ARBA00006987"/>
    </source>
</evidence>
<keyword evidence="4" id="KW-1185">Reference proteome</keyword>
<reference evidence="4" key="1">
    <citation type="journal article" date="2021" name="Syst. Appl. Microbiol.">
        <title>Roseomonas hellenica sp. nov., isolated from roots of wild-growing Alkanna tinctoria.</title>
        <authorList>
            <person name="Rat A."/>
            <person name="Naranjo H.D."/>
            <person name="Lebbe L."/>
            <person name="Cnockaert M."/>
            <person name="Krigas N."/>
            <person name="Grigoriadou K."/>
            <person name="Maloupa E."/>
            <person name="Willems A."/>
        </authorList>
    </citation>
    <scope>NUCLEOTIDE SEQUENCE [LARGE SCALE GENOMIC DNA]</scope>
    <source>
        <strain evidence="4">LMG 31523</strain>
    </source>
</reference>
<dbReference type="SUPFAM" id="SSF53850">
    <property type="entry name" value="Periplasmic binding protein-like II"/>
    <property type="match status" value="1"/>
</dbReference>
<dbReference type="PANTHER" id="PTHR42928">
    <property type="entry name" value="TRICARBOXYLATE-BINDING PROTEIN"/>
    <property type="match status" value="1"/>
</dbReference>
<dbReference type="InterPro" id="IPR005064">
    <property type="entry name" value="BUG"/>
</dbReference>
<dbReference type="RefSeq" id="WP_211850254.1">
    <property type="nucleotide sequence ID" value="NZ_JAAGBB010000001.1"/>
</dbReference>
<feature type="chain" id="PRO_5046267829" evidence="2">
    <location>
        <begin position="24"/>
        <end position="324"/>
    </location>
</feature>
<feature type="signal peptide" evidence="2">
    <location>
        <begin position="1"/>
        <end position="23"/>
    </location>
</feature>
<dbReference type="PIRSF" id="PIRSF017082">
    <property type="entry name" value="YflP"/>
    <property type="match status" value="1"/>
</dbReference>
<keyword evidence="2" id="KW-0732">Signal</keyword>
<comment type="similarity">
    <text evidence="1">Belongs to the UPF0065 (bug) family.</text>
</comment>
<name>A0ABS5ER38_9PROT</name>
<proteinExistence type="inferred from homology"/>
<evidence type="ECO:0000256" key="2">
    <source>
        <dbReference type="SAM" id="SignalP"/>
    </source>
</evidence>
<dbReference type="Gene3D" id="3.40.190.10">
    <property type="entry name" value="Periplasmic binding protein-like II"/>
    <property type="match status" value="1"/>
</dbReference>
<protein>
    <submittedName>
        <fullName evidence="3">Tripartite tricarboxylate transporter substrate binding protein</fullName>
    </submittedName>
</protein>